<reference evidence="14" key="2">
    <citation type="journal article" date="2019" name="Int. J. Syst. Evol. Microbiol.">
        <title>The Global Catalogue of Microorganisms (GCM) 10K type strain sequencing project: providing services to taxonomists for standard genome sequencing and annotation.</title>
        <authorList>
            <consortium name="The Broad Institute Genomics Platform"/>
            <consortium name="The Broad Institute Genome Sequencing Center for Infectious Disease"/>
            <person name="Wu L."/>
            <person name="Ma J."/>
        </authorList>
    </citation>
    <scope>NUCLEOTIDE SEQUENCE [LARGE SCALE GENOMIC DNA]</scope>
    <source>
        <strain evidence="14">CGMCC 1.15931</strain>
    </source>
</reference>
<evidence type="ECO:0000256" key="2">
    <source>
        <dbReference type="ARBA" id="ARBA00006247"/>
    </source>
</evidence>
<dbReference type="InterPro" id="IPR050072">
    <property type="entry name" value="Peptidase_M20A"/>
</dbReference>
<comment type="caution">
    <text evidence="12">The sequence shown here is derived from an EMBL/GenBank/DDBJ whole genome shotgun (WGS) entry which is preliminary data.</text>
</comment>
<keyword evidence="5" id="KW-0378">Hydrolase</keyword>
<keyword evidence="6" id="KW-0862">Zinc</keyword>
<dbReference type="EMBL" id="WNKZ01000005">
    <property type="protein sequence ID" value="MTV51784.1"/>
    <property type="molecule type" value="Genomic_DNA"/>
</dbReference>
<reference evidence="11" key="4">
    <citation type="submission" date="2024-05" db="EMBL/GenBank/DDBJ databases">
        <authorList>
            <person name="Sun Q."/>
            <person name="Zhou Y."/>
        </authorList>
    </citation>
    <scope>NUCLEOTIDE SEQUENCE</scope>
    <source>
        <strain evidence="11">CGMCC 1.15931</strain>
    </source>
</reference>
<comment type="cofactor">
    <cofactor evidence="1">
        <name>Zn(2+)</name>
        <dbReference type="ChEBI" id="CHEBI:29105"/>
    </cofactor>
</comment>
<dbReference type="Proteomes" id="UP000430634">
    <property type="component" value="Unassembled WGS sequence"/>
</dbReference>
<evidence type="ECO:0000256" key="6">
    <source>
        <dbReference type="ARBA" id="ARBA00022833"/>
    </source>
</evidence>
<dbReference type="GO" id="GO:0008270">
    <property type="term" value="F:zinc ion binding"/>
    <property type="evidence" value="ECO:0007669"/>
    <property type="project" value="InterPro"/>
</dbReference>
<keyword evidence="8" id="KW-0482">Metalloprotease</keyword>
<name>A0A6I3SRR6_9BURK</name>
<dbReference type="PANTHER" id="PTHR43808">
    <property type="entry name" value="ACETYLORNITHINE DEACETYLASE"/>
    <property type="match status" value="1"/>
</dbReference>
<dbReference type="GO" id="GO:0006526">
    <property type="term" value="P:L-arginine biosynthetic process"/>
    <property type="evidence" value="ECO:0007669"/>
    <property type="project" value="TreeGrafter"/>
</dbReference>
<evidence type="ECO:0000313" key="12">
    <source>
        <dbReference type="EMBL" id="MTV51784.1"/>
    </source>
</evidence>
<evidence type="ECO:0000313" key="11">
    <source>
        <dbReference type="EMBL" id="GGC12307.1"/>
    </source>
</evidence>
<feature type="chain" id="PRO_5026123765" evidence="10">
    <location>
        <begin position="26"/>
        <end position="518"/>
    </location>
</feature>
<sequence length="518" mass="55531">MLKKAVLLSLAVPFLLMQPAVGSTAATSATPAAPGPLAVETASHARATYKEAVIDSLAAMVAFNTVADPTIPFERNPAHRGFKDYLKGEAARLGLDYRDDGHVVVIGLGAGAERVGVITHGDVQPVDATKWKQSPFKLDRTSEPGLLLGRGTEDDKGPIATALYAMKAIKDRQLPLKKRIELYVYMAEESDWAPLEAYLKTHTPPQINITLDAEYPVVTAEKGWGLVTVTMPAEKAQPAKPSKGGAPRLGSFTGGFFDSQIPEDAAAIVENATPALERAIRARAARQKDMQYRISLAGGRLLVVAKGVSAHSSKPEDGVNAIAMLADALGGRQWQGTPAAAMVNFVNDLVGTGLYGEKFGQVAYRDSFMGPMTVAPVLLKESDRGLQLNLNLRRPRGKSSSELEQQFQVAFQAWKGRQGATVQDAQLTAQLGEPWVQDSAPHLPVLLGVFSHYTGIKDAKPVSIGGGTNSRLFPNAVSFGPSMPGSVYTGHSEHEFISEKQLLLNLEMYTAVLVELAR</sequence>
<keyword evidence="7" id="KW-0224">Dipeptidase</keyword>
<evidence type="ECO:0000256" key="1">
    <source>
        <dbReference type="ARBA" id="ARBA00001947"/>
    </source>
</evidence>
<evidence type="ECO:0000256" key="5">
    <source>
        <dbReference type="ARBA" id="ARBA00022801"/>
    </source>
</evidence>
<dbReference type="RefSeq" id="WP_155469119.1">
    <property type="nucleotide sequence ID" value="NZ_BMKG01000016.1"/>
</dbReference>
<reference evidence="11" key="1">
    <citation type="journal article" date="2014" name="Int. J. Syst. Evol. Microbiol.">
        <title>Complete genome of a new Firmicutes species belonging to the dominant human colonic microbiota ('Ruminococcus bicirculans') reveals two chromosomes and a selective capacity to utilize plant glucans.</title>
        <authorList>
            <consortium name="NISC Comparative Sequencing Program"/>
            <person name="Wegmann U."/>
            <person name="Louis P."/>
            <person name="Goesmann A."/>
            <person name="Henrissat B."/>
            <person name="Duncan S.H."/>
            <person name="Flint H.J."/>
        </authorList>
    </citation>
    <scope>NUCLEOTIDE SEQUENCE</scope>
    <source>
        <strain evidence="11">CGMCC 1.15931</strain>
    </source>
</reference>
<dbReference type="EMBL" id="BMKG01000016">
    <property type="protein sequence ID" value="GGC12307.1"/>
    <property type="molecule type" value="Genomic_DNA"/>
</dbReference>
<evidence type="ECO:0000256" key="4">
    <source>
        <dbReference type="ARBA" id="ARBA00022723"/>
    </source>
</evidence>
<dbReference type="InterPro" id="IPR036264">
    <property type="entry name" value="Bact_exopeptidase_dim_dom"/>
</dbReference>
<protein>
    <submittedName>
        <fullName evidence="12">Dipeptidase</fullName>
    </submittedName>
</protein>
<keyword evidence="9" id="KW-0170">Cobalt</keyword>
<dbReference type="SUPFAM" id="SSF53187">
    <property type="entry name" value="Zn-dependent exopeptidases"/>
    <property type="match status" value="1"/>
</dbReference>
<dbReference type="NCBIfam" id="NF004809">
    <property type="entry name" value="PRK06156.1"/>
    <property type="match status" value="1"/>
</dbReference>
<dbReference type="PANTHER" id="PTHR43808:SF31">
    <property type="entry name" value="N-ACETYL-L-CITRULLINE DEACETYLASE"/>
    <property type="match status" value="1"/>
</dbReference>
<accession>A0A6I3SRR6</accession>
<evidence type="ECO:0000313" key="13">
    <source>
        <dbReference type="Proteomes" id="UP000430634"/>
    </source>
</evidence>
<evidence type="ECO:0000256" key="8">
    <source>
        <dbReference type="ARBA" id="ARBA00023049"/>
    </source>
</evidence>
<gene>
    <name evidence="11" type="ORF">GCM10011572_37130</name>
    <name evidence="12" type="ORF">GM672_03450</name>
</gene>
<reference evidence="12 13" key="3">
    <citation type="submission" date="2019-11" db="EMBL/GenBank/DDBJ databases">
        <title>Type strains purchased from KCTC, JCM and DSMZ.</title>
        <authorList>
            <person name="Lu H."/>
        </authorList>
    </citation>
    <scope>NUCLEOTIDE SEQUENCE [LARGE SCALE GENOMIC DNA]</scope>
    <source>
        <strain evidence="12 13">KCTC 52429</strain>
    </source>
</reference>
<dbReference type="Gene3D" id="3.40.630.10">
    <property type="entry name" value="Zn peptidases"/>
    <property type="match status" value="1"/>
</dbReference>
<evidence type="ECO:0000256" key="3">
    <source>
        <dbReference type="ARBA" id="ARBA00022670"/>
    </source>
</evidence>
<dbReference type="SUPFAM" id="SSF55031">
    <property type="entry name" value="Bacterial exopeptidase dimerisation domain"/>
    <property type="match status" value="1"/>
</dbReference>
<dbReference type="Proteomes" id="UP000622638">
    <property type="component" value="Unassembled WGS sequence"/>
</dbReference>
<dbReference type="NCBIfam" id="TIGR01887">
    <property type="entry name" value="dipeptidaselike"/>
    <property type="match status" value="1"/>
</dbReference>
<keyword evidence="4" id="KW-0479">Metal-binding</keyword>
<evidence type="ECO:0000256" key="7">
    <source>
        <dbReference type="ARBA" id="ARBA00022997"/>
    </source>
</evidence>
<proteinExistence type="inferred from homology"/>
<comment type="similarity">
    <text evidence="2">Belongs to the peptidase M20A family.</text>
</comment>
<keyword evidence="10" id="KW-0732">Signal</keyword>
<dbReference type="OrthoDB" id="9761532at2"/>
<dbReference type="InterPro" id="IPR002933">
    <property type="entry name" value="Peptidase_M20"/>
</dbReference>
<evidence type="ECO:0000256" key="10">
    <source>
        <dbReference type="SAM" id="SignalP"/>
    </source>
</evidence>
<dbReference type="Gene3D" id="3.30.70.360">
    <property type="match status" value="2"/>
</dbReference>
<feature type="signal peptide" evidence="10">
    <location>
        <begin position="1"/>
        <end position="25"/>
    </location>
</feature>
<dbReference type="InterPro" id="IPR010964">
    <property type="entry name" value="M20A_pepV-rel"/>
</dbReference>
<evidence type="ECO:0000313" key="14">
    <source>
        <dbReference type="Proteomes" id="UP000622638"/>
    </source>
</evidence>
<evidence type="ECO:0000256" key="9">
    <source>
        <dbReference type="ARBA" id="ARBA00023285"/>
    </source>
</evidence>
<keyword evidence="3" id="KW-0645">Protease</keyword>
<dbReference type="GO" id="GO:0008237">
    <property type="term" value="F:metallopeptidase activity"/>
    <property type="evidence" value="ECO:0007669"/>
    <property type="project" value="UniProtKB-KW"/>
</dbReference>
<keyword evidence="14" id="KW-1185">Reference proteome</keyword>
<dbReference type="AlphaFoldDB" id="A0A6I3SRR6"/>
<dbReference type="Pfam" id="PF01546">
    <property type="entry name" value="Peptidase_M20"/>
    <property type="match status" value="1"/>
</dbReference>
<organism evidence="12 13">
    <name type="scientific">Pseudoduganella buxea</name>
    <dbReference type="NCBI Taxonomy" id="1949069"/>
    <lineage>
        <taxon>Bacteria</taxon>
        <taxon>Pseudomonadati</taxon>
        <taxon>Pseudomonadota</taxon>
        <taxon>Betaproteobacteria</taxon>
        <taxon>Burkholderiales</taxon>
        <taxon>Oxalobacteraceae</taxon>
        <taxon>Telluria group</taxon>
        <taxon>Pseudoduganella</taxon>
    </lineage>
</organism>
<dbReference type="GO" id="GO:0006508">
    <property type="term" value="P:proteolysis"/>
    <property type="evidence" value="ECO:0007669"/>
    <property type="project" value="UniProtKB-KW"/>
</dbReference>
<dbReference type="GO" id="GO:0008777">
    <property type="term" value="F:acetylornithine deacetylase activity"/>
    <property type="evidence" value="ECO:0007669"/>
    <property type="project" value="TreeGrafter"/>
</dbReference>
<dbReference type="GO" id="GO:0016805">
    <property type="term" value="F:dipeptidase activity"/>
    <property type="evidence" value="ECO:0007669"/>
    <property type="project" value="UniProtKB-KW"/>
</dbReference>